<dbReference type="Proteomes" id="UP000199045">
    <property type="component" value="Unassembled WGS sequence"/>
</dbReference>
<feature type="domain" description="DUF4253" evidence="1">
    <location>
        <begin position="119"/>
        <end position="222"/>
    </location>
</feature>
<name>A0A1G7HFQ0_CHIFI</name>
<dbReference type="OrthoDB" id="4827574at2"/>
<dbReference type="EMBL" id="FNBN01000001">
    <property type="protein sequence ID" value="SDE99156.1"/>
    <property type="molecule type" value="Genomic_DNA"/>
</dbReference>
<dbReference type="PROSITE" id="PS51257">
    <property type="entry name" value="PROKAR_LIPOPROTEIN"/>
    <property type="match status" value="1"/>
</dbReference>
<sequence>MSRILLSLSLATVLCSCGVSGKQKFPSSAKDYALADAMHYDHTVIDALREIVPGNINRLKPTSDEAIDNTKLGDALQFEYEINAENAEYYEQLRSSLKKQGYLLFKSEENFGTTPDKFAVLKSKDQFDIVKFRATTGANYNISNDSIMLKLHEWYGEQPFDITGADADWVEVHLLKITHPTAQSFAKEVSAFCPDLIEQGAETEENLAAEMMQTRRLFLWWD</sequence>
<protein>
    <recommendedName>
        <fullName evidence="1">DUF4253 domain-containing protein</fullName>
    </recommendedName>
</protein>
<accession>A0A1G7HFQ0</accession>
<organism evidence="2 3">
    <name type="scientific">Chitinophaga filiformis</name>
    <name type="common">Myxococcus filiformis</name>
    <name type="synonym">Flexibacter filiformis</name>
    <dbReference type="NCBI Taxonomy" id="104663"/>
    <lineage>
        <taxon>Bacteria</taxon>
        <taxon>Pseudomonadati</taxon>
        <taxon>Bacteroidota</taxon>
        <taxon>Chitinophagia</taxon>
        <taxon>Chitinophagales</taxon>
        <taxon>Chitinophagaceae</taxon>
        <taxon>Chitinophaga</taxon>
    </lineage>
</organism>
<dbReference type="AlphaFoldDB" id="A0A1G7HFQ0"/>
<dbReference type="RefSeq" id="WP_089828595.1">
    <property type="nucleotide sequence ID" value="NZ_FNBN01000001.1"/>
</dbReference>
<evidence type="ECO:0000313" key="3">
    <source>
        <dbReference type="Proteomes" id="UP000199045"/>
    </source>
</evidence>
<evidence type="ECO:0000313" key="2">
    <source>
        <dbReference type="EMBL" id="SDE99156.1"/>
    </source>
</evidence>
<dbReference type="InterPro" id="IPR025349">
    <property type="entry name" value="DUF4253"/>
</dbReference>
<evidence type="ECO:0000259" key="1">
    <source>
        <dbReference type="Pfam" id="PF14062"/>
    </source>
</evidence>
<dbReference type="Pfam" id="PF14062">
    <property type="entry name" value="DUF4253"/>
    <property type="match status" value="1"/>
</dbReference>
<gene>
    <name evidence="2" type="ORF">SAMN04488121_101447</name>
</gene>
<reference evidence="2 3" key="1">
    <citation type="submission" date="2016-10" db="EMBL/GenBank/DDBJ databases">
        <authorList>
            <person name="de Groot N.N."/>
        </authorList>
    </citation>
    <scope>NUCLEOTIDE SEQUENCE [LARGE SCALE GENOMIC DNA]</scope>
    <source>
        <strain evidence="2 3">DSM 527</strain>
    </source>
</reference>
<proteinExistence type="predicted"/>